<evidence type="ECO:0008006" key="4">
    <source>
        <dbReference type="Google" id="ProtNLM"/>
    </source>
</evidence>
<proteinExistence type="predicted"/>
<dbReference type="PROSITE" id="PS51257">
    <property type="entry name" value="PROKAR_LIPOPROTEIN"/>
    <property type="match status" value="1"/>
</dbReference>
<evidence type="ECO:0000313" key="2">
    <source>
        <dbReference type="EMBL" id="VVE10228.1"/>
    </source>
</evidence>
<keyword evidence="1" id="KW-1133">Transmembrane helix</keyword>
<keyword evidence="1" id="KW-0472">Membrane</keyword>
<keyword evidence="1" id="KW-0812">Transmembrane</keyword>
<sequence length="33" mass="3441">MRDPIGAILVFVGVACILIAACSAAGFFITFRP</sequence>
<reference evidence="2 3" key="1">
    <citation type="submission" date="2019-08" db="EMBL/GenBank/DDBJ databases">
        <authorList>
            <person name="Peeters C."/>
        </authorList>
    </citation>
    <scope>NUCLEOTIDE SEQUENCE [LARGE SCALE GENOMIC DNA]</scope>
    <source>
        <strain evidence="2 3">LMG 31010</strain>
    </source>
</reference>
<dbReference type="Proteomes" id="UP000343335">
    <property type="component" value="Unassembled WGS sequence"/>
</dbReference>
<evidence type="ECO:0000313" key="3">
    <source>
        <dbReference type="Proteomes" id="UP000343335"/>
    </source>
</evidence>
<accession>A0A5E4VD59</accession>
<organism evidence="2 3">
    <name type="scientific">Pandoraea commovens</name>
    <dbReference type="NCBI Taxonomy" id="2508289"/>
    <lineage>
        <taxon>Bacteria</taxon>
        <taxon>Pseudomonadati</taxon>
        <taxon>Pseudomonadota</taxon>
        <taxon>Betaproteobacteria</taxon>
        <taxon>Burkholderiales</taxon>
        <taxon>Burkholderiaceae</taxon>
        <taxon>Pandoraea</taxon>
    </lineage>
</organism>
<evidence type="ECO:0000256" key="1">
    <source>
        <dbReference type="SAM" id="Phobius"/>
    </source>
</evidence>
<dbReference type="EMBL" id="CABPSA010000004">
    <property type="protein sequence ID" value="VVE10228.1"/>
    <property type="molecule type" value="Genomic_DNA"/>
</dbReference>
<gene>
    <name evidence="2" type="ORF">PCO31010_02609</name>
</gene>
<feature type="transmembrane region" description="Helical" evidence="1">
    <location>
        <begin position="6"/>
        <end position="31"/>
    </location>
</feature>
<name>A0A5E4VD59_9BURK</name>
<dbReference type="AlphaFoldDB" id="A0A5E4VD59"/>
<protein>
    <recommendedName>
        <fullName evidence="4">Lipoprotein</fullName>
    </recommendedName>
</protein>